<accession>A0ACB9FG18</accession>
<reference evidence="1 2" key="2">
    <citation type="journal article" date="2022" name="Mol. Ecol. Resour.">
        <title>The genomes of chicory, endive, great burdock and yacon provide insights into Asteraceae paleo-polyploidization history and plant inulin production.</title>
        <authorList>
            <person name="Fan W."/>
            <person name="Wang S."/>
            <person name="Wang H."/>
            <person name="Wang A."/>
            <person name="Jiang F."/>
            <person name="Liu H."/>
            <person name="Zhao H."/>
            <person name="Xu D."/>
            <person name="Zhang Y."/>
        </authorList>
    </citation>
    <scope>NUCLEOTIDE SEQUENCE [LARGE SCALE GENOMIC DNA]</scope>
    <source>
        <strain evidence="2">cv. Niubang</strain>
    </source>
</reference>
<evidence type="ECO:0000313" key="1">
    <source>
        <dbReference type="EMBL" id="KAI3769873.1"/>
    </source>
</evidence>
<keyword evidence="2" id="KW-1185">Reference proteome</keyword>
<organism evidence="1 2">
    <name type="scientific">Arctium lappa</name>
    <name type="common">Greater burdock</name>
    <name type="synonym">Lappa major</name>
    <dbReference type="NCBI Taxonomy" id="4217"/>
    <lineage>
        <taxon>Eukaryota</taxon>
        <taxon>Viridiplantae</taxon>
        <taxon>Streptophyta</taxon>
        <taxon>Embryophyta</taxon>
        <taxon>Tracheophyta</taxon>
        <taxon>Spermatophyta</taxon>
        <taxon>Magnoliopsida</taxon>
        <taxon>eudicotyledons</taxon>
        <taxon>Gunneridae</taxon>
        <taxon>Pentapetalae</taxon>
        <taxon>asterids</taxon>
        <taxon>campanulids</taxon>
        <taxon>Asterales</taxon>
        <taxon>Asteraceae</taxon>
        <taxon>Carduoideae</taxon>
        <taxon>Cardueae</taxon>
        <taxon>Arctiinae</taxon>
        <taxon>Arctium</taxon>
    </lineage>
</organism>
<protein>
    <submittedName>
        <fullName evidence="1">Uncharacterized protein</fullName>
    </submittedName>
</protein>
<sequence length="111" mass="12957">MRVGRTRSHEDSRQENKEQRTARGRGRTRSHEDVRRTVARGQSSEDERRVAGGRNPVEESIKGVEGGMGMKIHLVKTAMKKEIERFTSMDPDIKLQILRQAYETRFERLEF</sequence>
<name>A0ACB9FG18_ARCLA</name>
<evidence type="ECO:0000313" key="2">
    <source>
        <dbReference type="Proteomes" id="UP001055879"/>
    </source>
</evidence>
<reference evidence="2" key="1">
    <citation type="journal article" date="2022" name="Mol. Ecol. Resour.">
        <title>The genomes of chicory, endive, great burdock and yacon provide insights into Asteraceae palaeo-polyploidization history and plant inulin production.</title>
        <authorList>
            <person name="Fan W."/>
            <person name="Wang S."/>
            <person name="Wang H."/>
            <person name="Wang A."/>
            <person name="Jiang F."/>
            <person name="Liu H."/>
            <person name="Zhao H."/>
            <person name="Xu D."/>
            <person name="Zhang Y."/>
        </authorList>
    </citation>
    <scope>NUCLEOTIDE SEQUENCE [LARGE SCALE GENOMIC DNA]</scope>
    <source>
        <strain evidence="2">cv. Niubang</strain>
    </source>
</reference>
<comment type="caution">
    <text evidence="1">The sequence shown here is derived from an EMBL/GenBank/DDBJ whole genome shotgun (WGS) entry which is preliminary data.</text>
</comment>
<dbReference type="EMBL" id="CM042047">
    <property type="protein sequence ID" value="KAI3769873.1"/>
    <property type="molecule type" value="Genomic_DNA"/>
</dbReference>
<dbReference type="Proteomes" id="UP001055879">
    <property type="component" value="Linkage Group LG01"/>
</dbReference>
<gene>
    <name evidence="1" type="ORF">L6452_00987</name>
</gene>
<proteinExistence type="predicted"/>